<keyword evidence="2" id="KW-1185">Reference proteome</keyword>
<dbReference type="EMBL" id="JAFNEN010000004">
    <property type="protein sequence ID" value="KAG8201503.1"/>
    <property type="molecule type" value="Genomic_DNA"/>
</dbReference>
<organism evidence="1 2">
    <name type="scientific">Oedothorax gibbosus</name>
    <dbReference type="NCBI Taxonomy" id="931172"/>
    <lineage>
        <taxon>Eukaryota</taxon>
        <taxon>Metazoa</taxon>
        <taxon>Ecdysozoa</taxon>
        <taxon>Arthropoda</taxon>
        <taxon>Chelicerata</taxon>
        <taxon>Arachnida</taxon>
        <taxon>Araneae</taxon>
        <taxon>Araneomorphae</taxon>
        <taxon>Entelegynae</taxon>
        <taxon>Araneoidea</taxon>
        <taxon>Linyphiidae</taxon>
        <taxon>Erigoninae</taxon>
        <taxon>Oedothorax</taxon>
    </lineage>
</organism>
<gene>
    <name evidence="1" type="ORF">JTE90_011179</name>
</gene>
<evidence type="ECO:0000313" key="1">
    <source>
        <dbReference type="EMBL" id="KAG8201503.1"/>
    </source>
</evidence>
<name>A0AAV6VZP1_9ARAC</name>
<evidence type="ECO:0000313" key="2">
    <source>
        <dbReference type="Proteomes" id="UP000827092"/>
    </source>
</evidence>
<dbReference type="AlphaFoldDB" id="A0AAV6VZP1"/>
<comment type="caution">
    <text evidence="1">The sequence shown here is derived from an EMBL/GenBank/DDBJ whole genome shotgun (WGS) entry which is preliminary data.</text>
</comment>
<accession>A0AAV6VZP1</accession>
<protein>
    <submittedName>
        <fullName evidence="1">Uncharacterized protein</fullName>
    </submittedName>
</protein>
<sequence>MLQADLAIPNESFQIYLPYLRVWIPLASEKKKVNYPRTRIPDGISRLQDVTATGCLADCFVNPARVTKPAILS</sequence>
<dbReference type="Proteomes" id="UP000827092">
    <property type="component" value="Unassembled WGS sequence"/>
</dbReference>
<proteinExistence type="predicted"/>
<reference evidence="1 2" key="1">
    <citation type="journal article" date="2022" name="Nat. Ecol. Evol.">
        <title>A masculinizing supergene underlies an exaggerated male reproductive morph in a spider.</title>
        <authorList>
            <person name="Hendrickx F."/>
            <person name="De Corte Z."/>
            <person name="Sonet G."/>
            <person name="Van Belleghem S.M."/>
            <person name="Kostlbacher S."/>
            <person name="Vangestel C."/>
        </authorList>
    </citation>
    <scope>NUCLEOTIDE SEQUENCE [LARGE SCALE GENOMIC DNA]</scope>
    <source>
        <strain evidence="1">W744_W776</strain>
    </source>
</reference>